<organism evidence="2 3">
    <name type="scientific">Hirundo rustica</name>
    <name type="common">Barn swallow</name>
    <dbReference type="NCBI Taxonomy" id="43150"/>
    <lineage>
        <taxon>Eukaryota</taxon>
        <taxon>Metazoa</taxon>
        <taxon>Chordata</taxon>
        <taxon>Craniata</taxon>
        <taxon>Vertebrata</taxon>
        <taxon>Euteleostomi</taxon>
        <taxon>Archelosauria</taxon>
        <taxon>Archosauria</taxon>
        <taxon>Dinosauria</taxon>
        <taxon>Saurischia</taxon>
        <taxon>Theropoda</taxon>
        <taxon>Coelurosauria</taxon>
        <taxon>Aves</taxon>
        <taxon>Neognathae</taxon>
        <taxon>Neoaves</taxon>
        <taxon>Telluraves</taxon>
        <taxon>Australaves</taxon>
        <taxon>Passeriformes</taxon>
        <taxon>Sylvioidea</taxon>
        <taxon>Hirundinidae</taxon>
        <taxon>Hirundo</taxon>
    </lineage>
</organism>
<dbReference type="EMBL" id="VZZX01004733">
    <property type="protein sequence ID" value="NXW72416.1"/>
    <property type="molecule type" value="Genomic_DNA"/>
</dbReference>
<proteinExistence type="predicted"/>
<evidence type="ECO:0000313" key="2">
    <source>
        <dbReference type="EMBL" id="NXW72416.1"/>
    </source>
</evidence>
<comment type="caution">
    <text evidence="2">The sequence shown here is derived from an EMBL/GenBank/DDBJ whole genome shotgun (WGS) entry which is preliminary data.</text>
</comment>
<feature type="non-terminal residue" evidence="2">
    <location>
        <position position="1"/>
    </location>
</feature>
<evidence type="ECO:0000256" key="1">
    <source>
        <dbReference type="ARBA" id="ARBA00023157"/>
    </source>
</evidence>
<dbReference type="PANTHER" id="PTHR10424:SF73">
    <property type="entry name" value="ENDOGENOUS RETROVIRUS GROUP FC1 ENV POLYPROTEIN-RELATED"/>
    <property type="match status" value="1"/>
</dbReference>
<dbReference type="Proteomes" id="UP000585317">
    <property type="component" value="Unassembled WGS sequence"/>
</dbReference>
<dbReference type="PANTHER" id="PTHR10424">
    <property type="entry name" value="VIRAL ENVELOPE PROTEIN"/>
    <property type="match status" value="1"/>
</dbReference>
<accession>A0A7L4ECE5</accession>
<dbReference type="InterPro" id="IPR018154">
    <property type="entry name" value="TLV/ENV_coat_polyprotein"/>
</dbReference>
<feature type="non-terminal residue" evidence="2">
    <location>
        <position position="93"/>
    </location>
</feature>
<protein>
    <submittedName>
        <fullName evidence="2">ERVV2 protein</fullName>
    </submittedName>
</protein>
<reference evidence="2 3" key="1">
    <citation type="submission" date="2019-09" db="EMBL/GenBank/DDBJ databases">
        <title>Bird 10,000 Genomes (B10K) Project - Family phase.</title>
        <authorList>
            <person name="Zhang G."/>
        </authorList>
    </citation>
    <scope>NUCLEOTIDE SEQUENCE [LARGE SCALE GENOMIC DNA]</scope>
    <source>
        <strain evidence="2">B10K-DU-001-67</strain>
        <tissue evidence="2">Muscle</tissue>
    </source>
</reference>
<name>A0A7L4ECE5_HIRRU</name>
<gene>
    <name evidence="2" type="primary">Ervv2_0</name>
    <name evidence="2" type="ORF">HIRRUS_R15975</name>
</gene>
<dbReference type="SUPFAM" id="SSF58069">
    <property type="entry name" value="Virus ectodomain"/>
    <property type="match status" value="1"/>
</dbReference>
<keyword evidence="1" id="KW-1015">Disulfide bond</keyword>
<dbReference type="AlphaFoldDB" id="A0A7L4ECE5"/>
<dbReference type="Gene3D" id="1.10.287.210">
    <property type="match status" value="1"/>
</dbReference>
<sequence length="93" mass="9998">FHNTARTLLPSYGVVELERAIVNISAVVEPIEWHAANAIPASREEADSLSHAVTENRIALSSILATQRGACATVNTTCCSYVDQCGKVKKDVD</sequence>
<evidence type="ECO:0000313" key="3">
    <source>
        <dbReference type="Proteomes" id="UP000585317"/>
    </source>
</evidence>